<organism evidence="1 2">
    <name type="scientific">Streptosporangium minutum</name>
    <dbReference type="NCBI Taxonomy" id="569862"/>
    <lineage>
        <taxon>Bacteria</taxon>
        <taxon>Bacillati</taxon>
        <taxon>Actinomycetota</taxon>
        <taxon>Actinomycetes</taxon>
        <taxon>Streptosporangiales</taxon>
        <taxon>Streptosporangiaceae</taxon>
        <taxon>Streptosporangium</taxon>
    </lineage>
</organism>
<evidence type="ECO:0000313" key="1">
    <source>
        <dbReference type="EMBL" id="OUC86163.1"/>
    </source>
</evidence>
<sequence>MEVQVAKKEHDVGYPDEAVLRQMEDGLGDITGEGEAAGGLVRAVTDAAGRLVKITFNPRVMRMDSQELAEETGAAVRRAQEDGQRRTRELVGEALGRSAPEGLPDHTGFWNGLREMREAFDRSMTDREAEVARRLRDLD</sequence>
<gene>
    <name evidence="1" type="ORF">CA984_38810</name>
</gene>
<dbReference type="Proteomes" id="UP000194761">
    <property type="component" value="Unassembled WGS sequence"/>
</dbReference>
<dbReference type="EMBL" id="NGFP01000302">
    <property type="protein sequence ID" value="OUC86163.1"/>
    <property type="molecule type" value="Genomic_DNA"/>
</dbReference>
<evidence type="ECO:0000313" key="2">
    <source>
        <dbReference type="Proteomes" id="UP000194761"/>
    </source>
</evidence>
<reference evidence="1 2" key="1">
    <citation type="submission" date="2017-05" db="EMBL/GenBank/DDBJ databases">
        <title>Biotechnological potential of actinobacteria isolated from South African environments.</title>
        <authorList>
            <person name="Le Roes-Hill M."/>
            <person name="Prins A."/>
            <person name="Durrell K.A."/>
        </authorList>
    </citation>
    <scope>NUCLEOTIDE SEQUENCE [LARGE SCALE GENOMIC DNA]</scope>
    <source>
        <strain evidence="1">M26</strain>
    </source>
</reference>
<dbReference type="GO" id="GO:0003677">
    <property type="term" value="F:DNA binding"/>
    <property type="evidence" value="ECO:0007669"/>
    <property type="project" value="InterPro"/>
</dbReference>
<dbReference type="InterPro" id="IPR036894">
    <property type="entry name" value="YbaB-like_sf"/>
</dbReference>
<name>A0A243QXW1_9ACTN</name>
<comment type="caution">
    <text evidence="1">The sequence shown here is derived from an EMBL/GenBank/DDBJ whole genome shotgun (WGS) entry which is preliminary data.</text>
</comment>
<keyword evidence="2" id="KW-1185">Reference proteome</keyword>
<dbReference type="Pfam" id="PF02575">
    <property type="entry name" value="YbaB_DNA_bd"/>
    <property type="match status" value="1"/>
</dbReference>
<dbReference type="AlphaFoldDB" id="A0A243QXW1"/>
<dbReference type="Gene3D" id="3.30.1310.10">
    <property type="entry name" value="Nucleoid-associated protein YbaB-like domain"/>
    <property type="match status" value="1"/>
</dbReference>
<proteinExistence type="predicted"/>
<accession>A0A243QXW1</accession>
<evidence type="ECO:0008006" key="3">
    <source>
        <dbReference type="Google" id="ProtNLM"/>
    </source>
</evidence>
<protein>
    <recommendedName>
        <fullName evidence="3">YbaB/EbfC family nucleoid-associated protein</fullName>
    </recommendedName>
</protein>
<dbReference type="InterPro" id="IPR004401">
    <property type="entry name" value="YbaB/EbfC"/>
</dbReference>
<dbReference type="SUPFAM" id="SSF82607">
    <property type="entry name" value="YbaB-like"/>
    <property type="match status" value="1"/>
</dbReference>